<sequence>MSIRTAASYVPEMLLDAPKEMMQYDAVKQIKECVGVAFLRMFRAGCIVTVRGGEGIVLKKKTDGSFSAPVAVNMLGP</sequence>
<name>A0A2R5GAR9_9STRA</name>
<dbReference type="PANTHER" id="PTHR15629:SF2">
    <property type="entry name" value="SH3 DOMAIN-CONTAINING YSC84-LIKE PROTEIN 1"/>
    <property type="match status" value="1"/>
</dbReference>
<dbReference type="InParanoid" id="A0A2R5GAR9"/>
<comment type="caution">
    <text evidence="1">The sequence shown here is derived from an EMBL/GenBank/DDBJ whole genome shotgun (WGS) entry which is preliminary data.</text>
</comment>
<accession>A0A2R5GAR9</accession>
<dbReference type="OrthoDB" id="443981at2759"/>
<dbReference type="Proteomes" id="UP000241890">
    <property type="component" value="Unassembled WGS sequence"/>
</dbReference>
<gene>
    <name evidence="1" type="ORF">FCC1311_043352</name>
</gene>
<dbReference type="GO" id="GO:0035091">
    <property type="term" value="F:phosphatidylinositol binding"/>
    <property type="evidence" value="ECO:0007669"/>
    <property type="project" value="TreeGrafter"/>
</dbReference>
<evidence type="ECO:0000313" key="1">
    <source>
        <dbReference type="EMBL" id="GBG28112.1"/>
    </source>
</evidence>
<protein>
    <submittedName>
        <fullName evidence="1">SH3 domain-containing YSC84-like protein 1</fullName>
    </submittedName>
</protein>
<dbReference type="AlphaFoldDB" id="A0A2R5GAR9"/>
<reference evidence="1 2" key="1">
    <citation type="submission" date="2017-12" db="EMBL/GenBank/DDBJ databases">
        <title>Sequencing, de novo assembly and annotation of complete genome of a new Thraustochytrid species, strain FCC1311.</title>
        <authorList>
            <person name="Sedici K."/>
            <person name="Godart F."/>
            <person name="Aiese Cigliano R."/>
            <person name="Sanseverino W."/>
            <person name="Barakat M."/>
            <person name="Ortet P."/>
            <person name="Marechal E."/>
            <person name="Cagnac O."/>
            <person name="Amato A."/>
        </authorList>
    </citation>
    <scope>NUCLEOTIDE SEQUENCE [LARGE SCALE GENOMIC DNA]</scope>
</reference>
<proteinExistence type="predicted"/>
<dbReference type="PANTHER" id="PTHR15629">
    <property type="entry name" value="SH3YL1 PROTEIN"/>
    <property type="match status" value="1"/>
</dbReference>
<keyword evidence="2" id="KW-1185">Reference proteome</keyword>
<organism evidence="1 2">
    <name type="scientific">Hondaea fermentalgiana</name>
    <dbReference type="NCBI Taxonomy" id="2315210"/>
    <lineage>
        <taxon>Eukaryota</taxon>
        <taxon>Sar</taxon>
        <taxon>Stramenopiles</taxon>
        <taxon>Bigyra</taxon>
        <taxon>Labyrinthulomycetes</taxon>
        <taxon>Thraustochytrida</taxon>
        <taxon>Thraustochytriidae</taxon>
        <taxon>Hondaea</taxon>
    </lineage>
</organism>
<dbReference type="EMBL" id="BEYU01000039">
    <property type="protein sequence ID" value="GBG28112.1"/>
    <property type="molecule type" value="Genomic_DNA"/>
</dbReference>
<evidence type="ECO:0000313" key="2">
    <source>
        <dbReference type="Proteomes" id="UP000241890"/>
    </source>
</evidence>
<dbReference type="InterPro" id="IPR051702">
    <property type="entry name" value="SH3_domain_YSC84-like"/>
</dbReference>